<dbReference type="InterPro" id="IPR001031">
    <property type="entry name" value="Thioesterase"/>
</dbReference>
<organism evidence="2 3">
    <name type="scientific">Thelonectria olida</name>
    <dbReference type="NCBI Taxonomy" id="1576542"/>
    <lineage>
        <taxon>Eukaryota</taxon>
        <taxon>Fungi</taxon>
        <taxon>Dikarya</taxon>
        <taxon>Ascomycota</taxon>
        <taxon>Pezizomycotina</taxon>
        <taxon>Sordariomycetes</taxon>
        <taxon>Hypocreomycetidae</taxon>
        <taxon>Hypocreales</taxon>
        <taxon>Nectriaceae</taxon>
        <taxon>Thelonectria</taxon>
    </lineage>
</organism>
<dbReference type="EMBL" id="JAGPYM010000001">
    <property type="protein sequence ID" value="KAH6899712.1"/>
    <property type="molecule type" value="Genomic_DNA"/>
</dbReference>
<proteinExistence type="predicted"/>
<dbReference type="SUPFAM" id="SSF53474">
    <property type="entry name" value="alpha/beta-Hydrolases"/>
    <property type="match status" value="1"/>
</dbReference>
<dbReference type="OrthoDB" id="10253869at2759"/>
<feature type="domain" description="Thioesterase" evidence="1">
    <location>
        <begin position="17"/>
        <end position="123"/>
    </location>
</feature>
<reference evidence="2 3" key="1">
    <citation type="journal article" date="2021" name="Nat. Commun.">
        <title>Genetic determinants of endophytism in the Arabidopsis root mycobiome.</title>
        <authorList>
            <person name="Mesny F."/>
            <person name="Miyauchi S."/>
            <person name="Thiergart T."/>
            <person name="Pickel B."/>
            <person name="Atanasova L."/>
            <person name="Karlsson M."/>
            <person name="Huettel B."/>
            <person name="Barry K.W."/>
            <person name="Haridas S."/>
            <person name="Chen C."/>
            <person name="Bauer D."/>
            <person name="Andreopoulos W."/>
            <person name="Pangilinan J."/>
            <person name="LaButti K."/>
            <person name="Riley R."/>
            <person name="Lipzen A."/>
            <person name="Clum A."/>
            <person name="Drula E."/>
            <person name="Henrissat B."/>
            <person name="Kohler A."/>
            <person name="Grigoriev I.V."/>
            <person name="Martin F.M."/>
            <person name="Hacquard S."/>
        </authorList>
    </citation>
    <scope>NUCLEOTIDE SEQUENCE [LARGE SCALE GENOMIC DNA]</scope>
    <source>
        <strain evidence="2 3">MPI-CAGE-CH-0241</strain>
    </source>
</reference>
<protein>
    <submittedName>
        <fullName evidence="2">Beta-ketoacyl synthase</fullName>
    </submittedName>
</protein>
<evidence type="ECO:0000313" key="2">
    <source>
        <dbReference type="EMBL" id="KAH6899712.1"/>
    </source>
</evidence>
<keyword evidence="3" id="KW-1185">Reference proteome</keyword>
<dbReference type="Proteomes" id="UP000777438">
    <property type="component" value="Unassembled WGS sequence"/>
</dbReference>
<name>A0A9P8WI27_9HYPO</name>
<evidence type="ECO:0000259" key="1">
    <source>
        <dbReference type="Pfam" id="PF00975"/>
    </source>
</evidence>
<sequence>MEVITLLQGSEESSLTPFFMVHAISGVALPFLRLDVLGDSDRPVYGITNHIHCPGNEDVEYPSSLTELAKVYLREIREIQPQGPYLLGGWSMGGMIAMFMAQTLISRHEEVLKVIMIDSANPEAFPSFVSVEQHKAFAKATYAKISHTLEAETSVECECIDEPPIDTKRRGSDDSLTVSRQTTWSSVDSGLGSSRASSVFDFETPETRPGTPMSLVCSSDETSACCSDDEDMDTTDSFCEYEDDDDECETEPLQDLFVNINLHVHQGIGLIAGVSPGDLFQPGTRSDFDVLLVKCRPEPPNAKHKHYDVEGAEYIAAVMRESSMAWDASRFRSFESVPFSGDHDGAFEPQHVGELSMILRAGLDNVG</sequence>
<dbReference type="Gene3D" id="3.40.50.1820">
    <property type="entry name" value="alpha/beta hydrolase"/>
    <property type="match status" value="1"/>
</dbReference>
<gene>
    <name evidence="2" type="ORF">B0T10DRAFT_452253</name>
</gene>
<evidence type="ECO:0000313" key="3">
    <source>
        <dbReference type="Proteomes" id="UP000777438"/>
    </source>
</evidence>
<dbReference type="InterPro" id="IPR029058">
    <property type="entry name" value="AB_hydrolase_fold"/>
</dbReference>
<dbReference type="AlphaFoldDB" id="A0A9P8WI27"/>
<comment type="caution">
    <text evidence="2">The sequence shown here is derived from an EMBL/GenBank/DDBJ whole genome shotgun (WGS) entry which is preliminary data.</text>
</comment>
<accession>A0A9P8WI27</accession>
<dbReference type="Pfam" id="PF00975">
    <property type="entry name" value="Thioesterase"/>
    <property type="match status" value="1"/>
</dbReference>